<accession>A0A816AZW3</accession>
<dbReference type="EMBL" id="CAJNOW010011936">
    <property type="protein sequence ID" value="CAF1604407.1"/>
    <property type="molecule type" value="Genomic_DNA"/>
</dbReference>
<dbReference type="EMBL" id="CAJNRE010020892">
    <property type="protein sequence ID" value="CAF2245862.1"/>
    <property type="molecule type" value="Genomic_DNA"/>
</dbReference>
<evidence type="ECO:0000313" key="3">
    <source>
        <dbReference type="EMBL" id="CAF2245862.1"/>
    </source>
</evidence>
<comment type="caution">
    <text evidence="2">The sequence shown here is derived from an EMBL/GenBank/DDBJ whole genome shotgun (WGS) entry which is preliminary data.</text>
</comment>
<dbReference type="Proteomes" id="UP000663834">
    <property type="component" value="Unassembled WGS sequence"/>
</dbReference>
<name>A0A816AZW3_9BILA</name>
<sequence>MLQKPVNDRCIERVANLIQEYRIAEMKHIDGKSNCLADYLSRPADDPLFDVDYGLESKLLCSSLSHLHTPHQPSVNIVAPMILRPRRKFTSLGVSDLDKVDDHSDASSCSSEDSFTTCSPIITTTPSPNAFDPSQLSHEQTQDSNIRSIISQLNQNEPCDFTLSSSFIMKTVFLTNLLLLLPNPNADYPYLIFLHRWYDLFLLQCMMIPSKVGIFQLTKSCRKYVLIIGGLI</sequence>
<evidence type="ECO:0000313" key="4">
    <source>
        <dbReference type="EMBL" id="CAF3913688.1"/>
    </source>
</evidence>
<evidence type="ECO:0000313" key="2">
    <source>
        <dbReference type="EMBL" id="CAF1604407.1"/>
    </source>
</evidence>
<dbReference type="Proteomes" id="UP000663824">
    <property type="component" value="Unassembled WGS sequence"/>
</dbReference>
<proteinExistence type="predicted"/>
<reference evidence="2" key="1">
    <citation type="submission" date="2021-02" db="EMBL/GenBank/DDBJ databases">
        <authorList>
            <person name="Nowell W R."/>
        </authorList>
    </citation>
    <scope>NUCLEOTIDE SEQUENCE</scope>
</reference>
<gene>
    <name evidence="4" type="ORF">BYL167_LOCUS9121</name>
    <name evidence="1" type="ORF">CJN711_LOCUS10475</name>
    <name evidence="2" type="ORF">KQP761_LOCUS22646</name>
    <name evidence="3" type="ORF">MBJ925_LOCUS37601</name>
</gene>
<dbReference type="Proteomes" id="UP000681967">
    <property type="component" value="Unassembled WGS sequence"/>
</dbReference>
<dbReference type="OrthoDB" id="118243at2759"/>
<evidence type="ECO:0000313" key="5">
    <source>
        <dbReference type="Proteomes" id="UP000663834"/>
    </source>
</evidence>
<dbReference type="EMBL" id="CAJNOV010004326">
    <property type="protein sequence ID" value="CAF1170489.1"/>
    <property type="molecule type" value="Genomic_DNA"/>
</dbReference>
<dbReference type="AlphaFoldDB" id="A0A816AZW3"/>
<dbReference type="EMBL" id="CAJOBH010002579">
    <property type="protein sequence ID" value="CAF3913688.1"/>
    <property type="molecule type" value="Genomic_DNA"/>
</dbReference>
<protein>
    <submittedName>
        <fullName evidence="2">Uncharacterized protein</fullName>
    </submittedName>
</protein>
<dbReference type="Proteomes" id="UP000663855">
    <property type="component" value="Unassembled WGS sequence"/>
</dbReference>
<evidence type="ECO:0000313" key="1">
    <source>
        <dbReference type="EMBL" id="CAF1170489.1"/>
    </source>
</evidence>
<organism evidence="2 5">
    <name type="scientific">Rotaria magnacalcarata</name>
    <dbReference type="NCBI Taxonomy" id="392030"/>
    <lineage>
        <taxon>Eukaryota</taxon>
        <taxon>Metazoa</taxon>
        <taxon>Spiralia</taxon>
        <taxon>Gnathifera</taxon>
        <taxon>Rotifera</taxon>
        <taxon>Eurotatoria</taxon>
        <taxon>Bdelloidea</taxon>
        <taxon>Philodinida</taxon>
        <taxon>Philodinidae</taxon>
        <taxon>Rotaria</taxon>
    </lineage>
</organism>